<sequence>MFYTNNQQTSPEKPGNRLCEGQATSWKAEGELILALISILLIHQACGCPKECHCNLKTKTVDCRGQGLTDIPARLQPDTQELYLQNNQIHAVHPWAFKETFSLQVLDLSNNSISILSTSSFQGLHSLRVLNLANNSIRNIDSKLFSPTNSLSELNLSFNSIASLPGNLADDFKNLTRLSVRHNGLQRLDRTLLEPLSKLQALFLHSNPWTCDCQVIGLKLWLERFLFKGGTIDEIRCRQPEDLEGTDLLKVPYEMFQTCPSTNYNYPFSNIQHTDPEPKSSCSHVHDQQTEESVPDCDPKQRPRPVSLRHAIATVVITAVVCGIVSLMMLAAAVYGCAYAAVMAKYHRDRKKVDHLAATTEQGCPEEKEPLDRSLV</sequence>
<protein>
    <submittedName>
        <fullName evidence="13">LRTM1 protein</fullName>
    </submittedName>
</protein>
<evidence type="ECO:0000256" key="1">
    <source>
        <dbReference type="ARBA" id="ARBA00004479"/>
    </source>
</evidence>
<dbReference type="Pfam" id="PF13855">
    <property type="entry name" value="LRR_8"/>
    <property type="match status" value="2"/>
</dbReference>
<evidence type="ECO:0000256" key="8">
    <source>
        <dbReference type="ARBA" id="ARBA00023136"/>
    </source>
</evidence>
<feature type="domain" description="LRRCT" evidence="12">
    <location>
        <begin position="207"/>
        <end position="260"/>
    </location>
</feature>
<proteinExistence type="inferred from homology"/>
<evidence type="ECO:0000313" key="14">
    <source>
        <dbReference type="Proteomes" id="UP001166093"/>
    </source>
</evidence>
<dbReference type="InterPro" id="IPR000372">
    <property type="entry name" value="LRRNT"/>
</dbReference>
<dbReference type="PROSITE" id="PS51450">
    <property type="entry name" value="LRR"/>
    <property type="match status" value="3"/>
</dbReference>
<dbReference type="InterPro" id="IPR000483">
    <property type="entry name" value="Cys-rich_flank_reg_C"/>
</dbReference>
<keyword evidence="5" id="KW-0732">Signal</keyword>
<feature type="non-terminal residue" evidence="13">
    <location>
        <position position="376"/>
    </location>
</feature>
<evidence type="ECO:0000256" key="2">
    <source>
        <dbReference type="ARBA" id="ARBA00010439"/>
    </source>
</evidence>
<dbReference type="InterPro" id="IPR001611">
    <property type="entry name" value="Leu-rich_rpt"/>
</dbReference>
<evidence type="ECO:0000256" key="7">
    <source>
        <dbReference type="ARBA" id="ARBA00022989"/>
    </source>
</evidence>
<evidence type="ECO:0000256" key="10">
    <source>
        <dbReference type="SAM" id="Phobius"/>
    </source>
</evidence>
<dbReference type="PANTHER" id="PTHR45773:SF10">
    <property type="match status" value="1"/>
</dbReference>
<dbReference type="SMART" id="SM00013">
    <property type="entry name" value="LRRNT"/>
    <property type="match status" value="1"/>
</dbReference>
<evidence type="ECO:0000259" key="12">
    <source>
        <dbReference type="SMART" id="SM00082"/>
    </source>
</evidence>
<evidence type="ECO:0000256" key="6">
    <source>
        <dbReference type="ARBA" id="ARBA00022737"/>
    </source>
</evidence>
<evidence type="ECO:0000259" key="11">
    <source>
        <dbReference type="SMART" id="SM00013"/>
    </source>
</evidence>
<comment type="caution">
    <text evidence="13">The sequence shown here is derived from an EMBL/GenBank/DDBJ whole genome shotgun (WGS) entry which is preliminary data.</text>
</comment>
<reference evidence="13" key="1">
    <citation type="journal article" date="2021" name="Cell">
        <title>Tracing the genetic footprints of vertebrate landing in non-teleost ray-finned fishes.</title>
        <authorList>
            <person name="Bi X."/>
            <person name="Wang K."/>
            <person name="Yang L."/>
            <person name="Pan H."/>
            <person name="Jiang H."/>
            <person name="Wei Q."/>
            <person name="Fang M."/>
            <person name="Yu H."/>
            <person name="Zhu C."/>
            <person name="Cai Y."/>
            <person name="He Y."/>
            <person name="Gan X."/>
            <person name="Zeng H."/>
            <person name="Yu D."/>
            <person name="Zhu Y."/>
            <person name="Jiang H."/>
            <person name="Qiu Q."/>
            <person name="Yang H."/>
            <person name="Zhang Y.E."/>
            <person name="Wang W."/>
            <person name="Zhu M."/>
            <person name="He S."/>
            <person name="Zhang G."/>
        </authorList>
    </citation>
    <scope>NUCLEOTIDE SEQUENCE</scope>
    <source>
        <strain evidence="13">Pddl_001</strain>
    </source>
</reference>
<keyword evidence="14" id="KW-1185">Reference proteome</keyword>
<feature type="region of interest" description="Disordered" evidence="9">
    <location>
        <begin position="275"/>
        <end position="302"/>
    </location>
</feature>
<dbReference type="InterPro" id="IPR032675">
    <property type="entry name" value="LRR_dom_sf"/>
</dbReference>
<gene>
    <name evidence="13" type="primary">Lrtm1_0</name>
    <name evidence="13" type="ORF">GTO93_0009509</name>
</gene>
<dbReference type="Proteomes" id="UP001166093">
    <property type="component" value="Unassembled WGS sequence"/>
</dbReference>
<keyword evidence="6" id="KW-0677">Repeat</keyword>
<dbReference type="SMART" id="SM00082">
    <property type="entry name" value="LRRCT"/>
    <property type="match status" value="1"/>
</dbReference>
<evidence type="ECO:0000256" key="5">
    <source>
        <dbReference type="ARBA" id="ARBA00022729"/>
    </source>
</evidence>
<feature type="transmembrane region" description="Helical" evidence="10">
    <location>
        <begin position="311"/>
        <end position="342"/>
    </location>
</feature>
<feature type="domain" description="LRRNT" evidence="11">
    <location>
        <begin position="47"/>
        <end position="81"/>
    </location>
</feature>
<keyword evidence="3" id="KW-0433">Leucine-rich repeat</keyword>
<evidence type="ECO:0000313" key="13">
    <source>
        <dbReference type="EMBL" id="MBN3280984.1"/>
    </source>
</evidence>
<name>A0ABS2Y489_POLSP</name>
<comment type="similarity">
    <text evidence="2">Belongs to the SLITRK family.</text>
</comment>
<feature type="non-terminal residue" evidence="13">
    <location>
        <position position="1"/>
    </location>
</feature>
<evidence type="ECO:0000256" key="3">
    <source>
        <dbReference type="ARBA" id="ARBA00022614"/>
    </source>
</evidence>
<keyword evidence="8 10" id="KW-0472">Membrane</keyword>
<evidence type="ECO:0000256" key="9">
    <source>
        <dbReference type="SAM" id="MobiDB-lite"/>
    </source>
</evidence>
<dbReference type="EMBL" id="JAAWVQ010103700">
    <property type="protein sequence ID" value="MBN3280984.1"/>
    <property type="molecule type" value="Genomic_DNA"/>
</dbReference>
<feature type="compositionally biased region" description="Basic and acidic residues" evidence="9">
    <location>
        <begin position="275"/>
        <end position="289"/>
    </location>
</feature>
<keyword evidence="4 10" id="KW-0812">Transmembrane</keyword>
<dbReference type="InterPro" id="IPR003591">
    <property type="entry name" value="Leu-rich_rpt_typical-subtyp"/>
</dbReference>
<dbReference type="SUPFAM" id="SSF52058">
    <property type="entry name" value="L domain-like"/>
    <property type="match status" value="1"/>
</dbReference>
<dbReference type="Gene3D" id="3.80.10.10">
    <property type="entry name" value="Ribonuclease Inhibitor"/>
    <property type="match status" value="1"/>
</dbReference>
<organism evidence="13 14">
    <name type="scientific">Polyodon spathula</name>
    <name type="common">North American paddlefish</name>
    <name type="synonym">Squalus spathula</name>
    <dbReference type="NCBI Taxonomy" id="7913"/>
    <lineage>
        <taxon>Eukaryota</taxon>
        <taxon>Metazoa</taxon>
        <taxon>Chordata</taxon>
        <taxon>Craniata</taxon>
        <taxon>Vertebrata</taxon>
        <taxon>Euteleostomi</taxon>
        <taxon>Actinopterygii</taxon>
        <taxon>Chondrostei</taxon>
        <taxon>Acipenseriformes</taxon>
        <taxon>Polyodontidae</taxon>
        <taxon>Polyodon</taxon>
    </lineage>
</organism>
<comment type="subcellular location">
    <subcellularLocation>
        <location evidence="1">Membrane</location>
        <topology evidence="1">Single-pass type I membrane protein</topology>
    </subcellularLocation>
</comment>
<keyword evidence="7 10" id="KW-1133">Transmembrane helix</keyword>
<accession>A0ABS2Y489</accession>
<dbReference type="Pfam" id="PF01462">
    <property type="entry name" value="LRRNT"/>
    <property type="match status" value="1"/>
</dbReference>
<dbReference type="PANTHER" id="PTHR45773">
    <property type="entry name" value="SLIT AND NTRK-LIKE PROTEIN 4-RELATED"/>
    <property type="match status" value="1"/>
</dbReference>
<evidence type="ECO:0000256" key="4">
    <source>
        <dbReference type="ARBA" id="ARBA00022692"/>
    </source>
</evidence>
<dbReference type="SMART" id="SM00369">
    <property type="entry name" value="LRR_TYP"/>
    <property type="match status" value="5"/>
</dbReference>